<sequence>MASTCLPSQCDVLANCPAMDWTTEAVKKWLQIVDKTEWTRFLVDNRNMDGAALMSLRKEDLKAALSSGYDLEELNNLMDCVRSLRMEQLCSPNQLLFRYLYCLSINGNSTVEEEPKRHCANTCPHEDDELPQNDSFSNVSNHIAADLVLAKFEEKSKLPVFDSFVLDYSLSCNPVEDRENGAEISSEQPCSPIRAPVKQYLSQNCLLNQIKLDTDGRFAAKICHFSTPNSFYVTTDQWEREITRMEDYLTKHSKNLLKIKRIEIFNGMLCCVYNLNRGRSWMRGCYLKTEEDSGILQIACVDHGYVVKSLLANVRRLPDDMASWPPLSLPCRLEGIENSVPIELCKNVFPRLNSTVLVQIGKLHGGRYTVKLFSPNTGKRLLESVHT</sequence>
<dbReference type="Gene3D" id="2.40.50.90">
    <property type="match status" value="1"/>
</dbReference>
<dbReference type="PROSITE" id="PS50105">
    <property type="entry name" value="SAM_DOMAIN"/>
    <property type="match status" value="1"/>
</dbReference>
<feature type="domain" description="SAM" evidence="1">
    <location>
        <begin position="21"/>
        <end position="87"/>
    </location>
</feature>
<dbReference type="Gene3D" id="1.10.150.50">
    <property type="entry name" value="Transcription Factor, Ets-1"/>
    <property type="match status" value="1"/>
</dbReference>
<dbReference type="InterPro" id="IPR035437">
    <property type="entry name" value="SNase_OB-fold_sf"/>
</dbReference>
<dbReference type="PANTHER" id="PTHR16442:SF1">
    <property type="entry name" value="RING FINGER PROTEIN 17"/>
    <property type="match status" value="1"/>
</dbReference>
<gene>
    <name evidence="2" type="ORF">M513_13306</name>
</gene>
<accession>A0A085LLH9</accession>
<keyword evidence="3" id="KW-1185">Reference proteome</keyword>
<dbReference type="GO" id="GO:0043565">
    <property type="term" value="F:sequence-specific DNA binding"/>
    <property type="evidence" value="ECO:0007669"/>
    <property type="project" value="InterPro"/>
</dbReference>
<dbReference type="EMBL" id="KL363421">
    <property type="protein sequence ID" value="KFD45825.1"/>
    <property type="molecule type" value="Genomic_DNA"/>
</dbReference>
<dbReference type="GO" id="GO:0005737">
    <property type="term" value="C:cytoplasm"/>
    <property type="evidence" value="ECO:0007669"/>
    <property type="project" value="UniProtKB-ARBA"/>
</dbReference>
<dbReference type="InterPro" id="IPR003118">
    <property type="entry name" value="Pointed_dom"/>
</dbReference>
<dbReference type="SUPFAM" id="SSF63748">
    <property type="entry name" value="Tudor/PWWP/MBT"/>
    <property type="match status" value="1"/>
</dbReference>
<dbReference type="Pfam" id="PF02198">
    <property type="entry name" value="SAM_PNT"/>
    <property type="match status" value="1"/>
</dbReference>
<dbReference type="Gene3D" id="2.30.30.140">
    <property type="match status" value="1"/>
</dbReference>
<evidence type="ECO:0000313" key="2">
    <source>
        <dbReference type="EMBL" id="KFD45825.1"/>
    </source>
</evidence>
<protein>
    <recommendedName>
        <fullName evidence="1">SAM domain-containing protein</fullName>
    </recommendedName>
</protein>
<evidence type="ECO:0000313" key="3">
    <source>
        <dbReference type="Proteomes" id="UP000030764"/>
    </source>
</evidence>
<dbReference type="PANTHER" id="PTHR16442">
    <property type="entry name" value="RING FINGER PROTEIN 17"/>
    <property type="match status" value="1"/>
</dbReference>
<dbReference type="InterPro" id="IPR013761">
    <property type="entry name" value="SAM/pointed_sf"/>
</dbReference>
<dbReference type="InterPro" id="IPR002999">
    <property type="entry name" value="Tudor"/>
</dbReference>
<dbReference type="Pfam" id="PF00567">
    <property type="entry name" value="TUDOR"/>
    <property type="match status" value="1"/>
</dbReference>
<dbReference type="SUPFAM" id="SSF47769">
    <property type="entry name" value="SAM/Pointed domain"/>
    <property type="match status" value="1"/>
</dbReference>
<name>A0A085LLH9_9BILA</name>
<proteinExistence type="predicted"/>
<evidence type="ECO:0000259" key="1">
    <source>
        <dbReference type="PROSITE" id="PS50105"/>
    </source>
</evidence>
<dbReference type="AlphaFoldDB" id="A0A085LLH9"/>
<dbReference type="Proteomes" id="UP000030764">
    <property type="component" value="Unassembled WGS sequence"/>
</dbReference>
<reference evidence="2 3" key="1">
    <citation type="journal article" date="2014" name="Nat. Genet.">
        <title>Genome and transcriptome of the porcine whipworm Trichuris suis.</title>
        <authorList>
            <person name="Jex A.R."/>
            <person name="Nejsum P."/>
            <person name="Schwarz E.M."/>
            <person name="Hu L."/>
            <person name="Young N.D."/>
            <person name="Hall R.S."/>
            <person name="Korhonen P.K."/>
            <person name="Liao S."/>
            <person name="Thamsborg S."/>
            <person name="Xia J."/>
            <person name="Xu P."/>
            <person name="Wang S."/>
            <person name="Scheerlinck J.P."/>
            <person name="Hofmann A."/>
            <person name="Sternberg P.W."/>
            <person name="Wang J."/>
            <person name="Gasser R.B."/>
        </authorList>
    </citation>
    <scope>NUCLEOTIDE SEQUENCE [LARGE SCALE GENOMIC DNA]</scope>
    <source>
        <strain evidence="2">DCEP-RM93M</strain>
    </source>
</reference>
<dbReference type="InterPro" id="IPR001660">
    <property type="entry name" value="SAM"/>
</dbReference>
<organism evidence="2 3">
    <name type="scientific">Trichuris suis</name>
    <name type="common">pig whipworm</name>
    <dbReference type="NCBI Taxonomy" id="68888"/>
    <lineage>
        <taxon>Eukaryota</taxon>
        <taxon>Metazoa</taxon>
        <taxon>Ecdysozoa</taxon>
        <taxon>Nematoda</taxon>
        <taxon>Enoplea</taxon>
        <taxon>Dorylaimia</taxon>
        <taxon>Trichinellida</taxon>
        <taxon>Trichuridae</taxon>
        <taxon>Trichuris</taxon>
    </lineage>
</organism>